<reference evidence="3 4" key="1">
    <citation type="submission" date="2020-08" db="EMBL/GenBank/DDBJ databases">
        <title>Novel species isolated from subtropical streams in China.</title>
        <authorList>
            <person name="Lu H."/>
        </authorList>
    </citation>
    <scope>NUCLEOTIDE SEQUENCE [LARGE SCALE GENOMIC DNA]</scope>
    <source>
        <strain evidence="3 4">CY18W</strain>
    </source>
</reference>
<dbReference type="RefSeq" id="WP_186945944.1">
    <property type="nucleotide sequence ID" value="NZ_JACOGF010000002.1"/>
</dbReference>
<dbReference type="InterPro" id="IPR050570">
    <property type="entry name" value="Cell_wall_metabolism_enzyme"/>
</dbReference>
<feature type="chain" id="PRO_5047445017" evidence="1">
    <location>
        <begin position="30"/>
        <end position="319"/>
    </location>
</feature>
<keyword evidence="4" id="KW-1185">Reference proteome</keyword>
<dbReference type="Proteomes" id="UP000650424">
    <property type="component" value="Unassembled WGS sequence"/>
</dbReference>
<keyword evidence="1" id="KW-0732">Signal</keyword>
<evidence type="ECO:0000313" key="3">
    <source>
        <dbReference type="EMBL" id="MBC3916698.1"/>
    </source>
</evidence>
<dbReference type="SUPFAM" id="SSF51261">
    <property type="entry name" value="Duplicated hybrid motif"/>
    <property type="match status" value="1"/>
</dbReference>
<gene>
    <name evidence="3" type="ORF">H8L32_04295</name>
</gene>
<dbReference type="Pfam" id="PF01551">
    <property type="entry name" value="Peptidase_M23"/>
    <property type="match status" value="1"/>
</dbReference>
<name>A0ABR6ZLB3_9BURK</name>
<proteinExistence type="predicted"/>
<dbReference type="EMBL" id="JACOGF010000002">
    <property type="protein sequence ID" value="MBC3916698.1"/>
    <property type="molecule type" value="Genomic_DNA"/>
</dbReference>
<dbReference type="CDD" id="cd12797">
    <property type="entry name" value="M23_peptidase"/>
    <property type="match status" value="1"/>
</dbReference>
<accession>A0ABR6ZLB3</accession>
<organism evidence="3 4">
    <name type="scientific">Undibacterium hunanense</name>
    <dbReference type="NCBI Taxonomy" id="2762292"/>
    <lineage>
        <taxon>Bacteria</taxon>
        <taxon>Pseudomonadati</taxon>
        <taxon>Pseudomonadota</taxon>
        <taxon>Betaproteobacteria</taxon>
        <taxon>Burkholderiales</taxon>
        <taxon>Oxalobacteraceae</taxon>
        <taxon>Undibacterium</taxon>
    </lineage>
</organism>
<dbReference type="PANTHER" id="PTHR21666:SF270">
    <property type="entry name" value="MUREIN HYDROLASE ACTIVATOR ENVC"/>
    <property type="match status" value="1"/>
</dbReference>
<dbReference type="Gene3D" id="2.70.70.10">
    <property type="entry name" value="Glucose Permease (Domain IIA)"/>
    <property type="match status" value="1"/>
</dbReference>
<feature type="signal peptide" evidence="1">
    <location>
        <begin position="1"/>
        <end position="29"/>
    </location>
</feature>
<dbReference type="InterPro" id="IPR016047">
    <property type="entry name" value="M23ase_b-sheet_dom"/>
</dbReference>
<comment type="caution">
    <text evidence="3">The sequence shown here is derived from an EMBL/GenBank/DDBJ whole genome shotgun (WGS) entry which is preliminary data.</text>
</comment>
<protein>
    <submittedName>
        <fullName evidence="3">M23 family metallopeptidase</fullName>
    </submittedName>
</protein>
<evidence type="ECO:0000259" key="2">
    <source>
        <dbReference type="Pfam" id="PF01551"/>
    </source>
</evidence>
<evidence type="ECO:0000313" key="4">
    <source>
        <dbReference type="Proteomes" id="UP000650424"/>
    </source>
</evidence>
<sequence length="319" mass="35040">MSVNRVCRVWLIAVFSYALSFSQFSTVYAANDLVKIETVRKAGSDTVVATNNSRMPVMVTLQLSSSSNLASSRNWPIQVLLAGGQSMELVDVSAANKQFAYTLYSNSQVVQGDPRARHDAGVSYRIPFLADQAFQILQSADGPLFTHTTVATRYAVDINMPVGTAVVAARAGMVVEVVRQFADNGKAEPEFFDKANYVRVLHDDGSWADYVHLMQNSTQVQPGQRVEIGNVLALSGNSGFSTTPHLHFHVQVNQNGTIISLPFRFRNAHDGVFTPLYKTWLIPDPPNLTVSRAKTRKTLRECLSAGKVIDDVVIRCLSS</sequence>
<feature type="domain" description="M23ase beta-sheet core" evidence="2">
    <location>
        <begin position="154"/>
        <end position="254"/>
    </location>
</feature>
<evidence type="ECO:0000256" key="1">
    <source>
        <dbReference type="SAM" id="SignalP"/>
    </source>
</evidence>
<dbReference type="InterPro" id="IPR011055">
    <property type="entry name" value="Dup_hybrid_motif"/>
</dbReference>
<dbReference type="PANTHER" id="PTHR21666">
    <property type="entry name" value="PEPTIDASE-RELATED"/>
    <property type="match status" value="1"/>
</dbReference>